<protein>
    <submittedName>
        <fullName evidence="2">Uncharacterized protein</fullName>
    </submittedName>
</protein>
<evidence type="ECO:0000256" key="1">
    <source>
        <dbReference type="SAM" id="MobiDB-lite"/>
    </source>
</evidence>
<accession>W6UAY1</accession>
<dbReference type="RefSeq" id="XP_024349441.1">
    <property type="nucleotide sequence ID" value="XM_024496129.1"/>
</dbReference>
<proteinExistence type="predicted"/>
<sequence length="93" mass="10351">MSDTRTTVGVPEVEDRALREASGAAGGRQRQNFMPNTAVCPFPFCTRQCFSTNVGFSKATVKRRRPIRAIGTSELQCKRDKKAAKLHRSRVLP</sequence>
<keyword evidence="3" id="KW-1185">Reference proteome</keyword>
<evidence type="ECO:0000313" key="2">
    <source>
        <dbReference type="EMBL" id="EUB58245.1"/>
    </source>
</evidence>
<comment type="caution">
    <text evidence="2">The sequence shown here is derived from an EMBL/GenBank/DDBJ whole genome shotgun (WGS) entry which is preliminary data.</text>
</comment>
<name>W6UAY1_ECHGR</name>
<dbReference type="Proteomes" id="UP000019149">
    <property type="component" value="Unassembled WGS sequence"/>
</dbReference>
<dbReference type="EMBL" id="APAU02000065">
    <property type="protein sequence ID" value="EUB58245.1"/>
    <property type="molecule type" value="Genomic_DNA"/>
</dbReference>
<organism evidence="2 3">
    <name type="scientific">Echinococcus granulosus</name>
    <name type="common">Hydatid tapeworm</name>
    <dbReference type="NCBI Taxonomy" id="6210"/>
    <lineage>
        <taxon>Eukaryota</taxon>
        <taxon>Metazoa</taxon>
        <taxon>Spiralia</taxon>
        <taxon>Lophotrochozoa</taxon>
        <taxon>Platyhelminthes</taxon>
        <taxon>Cestoda</taxon>
        <taxon>Eucestoda</taxon>
        <taxon>Cyclophyllidea</taxon>
        <taxon>Taeniidae</taxon>
        <taxon>Echinococcus</taxon>
        <taxon>Echinococcus granulosus group</taxon>
    </lineage>
</organism>
<feature type="region of interest" description="Disordered" evidence="1">
    <location>
        <begin position="1"/>
        <end position="32"/>
    </location>
</feature>
<evidence type="ECO:0000313" key="3">
    <source>
        <dbReference type="Proteomes" id="UP000019149"/>
    </source>
</evidence>
<dbReference type="GeneID" id="36342595"/>
<dbReference type="KEGG" id="egl:EGR_06880"/>
<reference evidence="2 3" key="1">
    <citation type="journal article" date="2013" name="Nat. Genet.">
        <title>The genome of the hydatid tapeworm Echinococcus granulosus.</title>
        <authorList>
            <person name="Zheng H."/>
            <person name="Zhang W."/>
            <person name="Zhang L."/>
            <person name="Zhang Z."/>
            <person name="Li J."/>
            <person name="Lu G."/>
            <person name="Zhu Y."/>
            <person name="Wang Y."/>
            <person name="Huang Y."/>
            <person name="Liu J."/>
            <person name="Kang H."/>
            <person name="Chen J."/>
            <person name="Wang L."/>
            <person name="Chen A."/>
            <person name="Yu S."/>
            <person name="Gao Z."/>
            <person name="Jin L."/>
            <person name="Gu W."/>
            <person name="Wang Z."/>
            <person name="Zhao L."/>
            <person name="Shi B."/>
            <person name="Wen H."/>
            <person name="Lin R."/>
            <person name="Jones M.K."/>
            <person name="Brejova B."/>
            <person name="Vinar T."/>
            <person name="Zhao G."/>
            <person name="McManus D.P."/>
            <person name="Chen Z."/>
            <person name="Zhou Y."/>
            <person name="Wang S."/>
        </authorList>
    </citation>
    <scope>NUCLEOTIDE SEQUENCE [LARGE SCALE GENOMIC DNA]</scope>
</reference>
<gene>
    <name evidence="2" type="ORF">EGR_06880</name>
</gene>
<dbReference type="CTD" id="36342595"/>
<dbReference type="AlphaFoldDB" id="W6UAY1"/>